<dbReference type="Proteomes" id="UP000807342">
    <property type="component" value="Unassembled WGS sequence"/>
</dbReference>
<name>A0A9P5X0N7_9AGAR</name>
<reference evidence="1" key="1">
    <citation type="submission" date="2020-11" db="EMBL/GenBank/DDBJ databases">
        <authorList>
            <consortium name="DOE Joint Genome Institute"/>
            <person name="Ahrendt S."/>
            <person name="Riley R."/>
            <person name="Andreopoulos W."/>
            <person name="Labutti K."/>
            <person name="Pangilinan J."/>
            <person name="Ruiz-Duenas F.J."/>
            <person name="Barrasa J.M."/>
            <person name="Sanchez-Garcia M."/>
            <person name="Camarero S."/>
            <person name="Miyauchi S."/>
            <person name="Serrano A."/>
            <person name="Linde D."/>
            <person name="Babiker R."/>
            <person name="Drula E."/>
            <person name="Ayuso-Fernandez I."/>
            <person name="Pacheco R."/>
            <person name="Padilla G."/>
            <person name="Ferreira P."/>
            <person name="Barriuso J."/>
            <person name="Kellner H."/>
            <person name="Castanera R."/>
            <person name="Alfaro M."/>
            <person name="Ramirez L."/>
            <person name="Pisabarro A.G."/>
            <person name="Kuo A."/>
            <person name="Tritt A."/>
            <person name="Lipzen A."/>
            <person name="He G."/>
            <person name="Yan M."/>
            <person name="Ng V."/>
            <person name="Cullen D."/>
            <person name="Martin F."/>
            <person name="Rosso M.-N."/>
            <person name="Henrissat B."/>
            <person name="Hibbett D."/>
            <person name="Martinez A.T."/>
            <person name="Grigoriev I.V."/>
        </authorList>
    </citation>
    <scope>NUCLEOTIDE SEQUENCE</scope>
    <source>
        <strain evidence="1">MF-IS2</strain>
    </source>
</reference>
<gene>
    <name evidence="1" type="ORF">P691DRAFT_765570</name>
</gene>
<proteinExistence type="predicted"/>
<dbReference type="OrthoDB" id="3037278at2759"/>
<evidence type="ECO:0000313" key="1">
    <source>
        <dbReference type="EMBL" id="KAF9442097.1"/>
    </source>
</evidence>
<organism evidence="1 2">
    <name type="scientific">Macrolepiota fuliginosa MF-IS2</name>
    <dbReference type="NCBI Taxonomy" id="1400762"/>
    <lineage>
        <taxon>Eukaryota</taxon>
        <taxon>Fungi</taxon>
        <taxon>Dikarya</taxon>
        <taxon>Basidiomycota</taxon>
        <taxon>Agaricomycotina</taxon>
        <taxon>Agaricomycetes</taxon>
        <taxon>Agaricomycetidae</taxon>
        <taxon>Agaricales</taxon>
        <taxon>Agaricineae</taxon>
        <taxon>Agaricaceae</taxon>
        <taxon>Macrolepiota</taxon>
    </lineage>
</organism>
<protein>
    <submittedName>
        <fullName evidence="1">Uncharacterized protein</fullName>
    </submittedName>
</protein>
<keyword evidence="2" id="KW-1185">Reference proteome</keyword>
<evidence type="ECO:0000313" key="2">
    <source>
        <dbReference type="Proteomes" id="UP000807342"/>
    </source>
</evidence>
<dbReference type="AlphaFoldDB" id="A0A9P5X0N7"/>
<accession>A0A9P5X0N7</accession>
<comment type="caution">
    <text evidence="1">The sequence shown here is derived from an EMBL/GenBank/DDBJ whole genome shotgun (WGS) entry which is preliminary data.</text>
</comment>
<dbReference type="EMBL" id="MU151704">
    <property type="protein sequence ID" value="KAF9442097.1"/>
    <property type="molecule type" value="Genomic_DNA"/>
</dbReference>
<sequence length="306" mass="34654">MGTVYNNLDTVTHTLDEFTARLNSSFTNHDFDAFIKTGLTGEYLDDNGARKQVFIDPLLNHVQDDHQITITRNYNSTISISEDILVATSINVYAIPHPTFALSTSIHLKYPIQRDGSTKLVEYHRIPNFEFGTFGVRHHINIFFPGLWSQDRSKGHAAYRLTEQERTFWYDKAFRPAIGSLLGPAIASEWPASYRTEEIRARKHKGGHAWGSKIIPQRAVGGLMDRVRLLLGQDASLDPEDVAWAQNFFVMHTIRGVKHSNSHEPTFFEARSHLDTFFLSVVEAPAASCWSEGPMCHPAHQIYTPS</sequence>